<protein>
    <submittedName>
        <fullName evidence="3">Uncharacterized protein</fullName>
    </submittedName>
</protein>
<proteinExistence type="predicted"/>
<feature type="transmembrane region" description="Helical" evidence="2">
    <location>
        <begin position="81"/>
        <end position="109"/>
    </location>
</feature>
<name>A0A8X6QK67_NEPPI</name>
<evidence type="ECO:0000256" key="2">
    <source>
        <dbReference type="SAM" id="Phobius"/>
    </source>
</evidence>
<evidence type="ECO:0000313" key="3">
    <source>
        <dbReference type="EMBL" id="GFU29714.1"/>
    </source>
</evidence>
<sequence length="158" mass="18352">MSEIQDLVIALNTFVTRHSETPAPTEPDSEAKHLQTQSLTSETYDEYVETFEEYSEHQESFFKFKGIVGSTPNATDVKQLLLLNCVWCLNIIIFYLVSQLLTYLLQILYTYTYTERLRLEKNICVNLSTYSQNSASLSSELNNQVNQFHFILLILKNY</sequence>
<evidence type="ECO:0000313" key="4">
    <source>
        <dbReference type="Proteomes" id="UP000887013"/>
    </source>
</evidence>
<evidence type="ECO:0000256" key="1">
    <source>
        <dbReference type="SAM" id="MobiDB-lite"/>
    </source>
</evidence>
<dbReference type="EMBL" id="BMAW01129271">
    <property type="protein sequence ID" value="GFU29714.1"/>
    <property type="molecule type" value="Genomic_DNA"/>
</dbReference>
<feature type="region of interest" description="Disordered" evidence="1">
    <location>
        <begin position="19"/>
        <end position="39"/>
    </location>
</feature>
<organism evidence="3 4">
    <name type="scientific">Nephila pilipes</name>
    <name type="common">Giant wood spider</name>
    <name type="synonym">Nephila maculata</name>
    <dbReference type="NCBI Taxonomy" id="299642"/>
    <lineage>
        <taxon>Eukaryota</taxon>
        <taxon>Metazoa</taxon>
        <taxon>Ecdysozoa</taxon>
        <taxon>Arthropoda</taxon>
        <taxon>Chelicerata</taxon>
        <taxon>Arachnida</taxon>
        <taxon>Araneae</taxon>
        <taxon>Araneomorphae</taxon>
        <taxon>Entelegynae</taxon>
        <taxon>Araneoidea</taxon>
        <taxon>Nephilidae</taxon>
        <taxon>Nephila</taxon>
    </lineage>
</organism>
<keyword evidence="2" id="KW-0812">Transmembrane</keyword>
<keyword evidence="4" id="KW-1185">Reference proteome</keyword>
<reference evidence="3" key="1">
    <citation type="submission" date="2020-08" db="EMBL/GenBank/DDBJ databases">
        <title>Multicomponent nature underlies the extraordinary mechanical properties of spider dragline silk.</title>
        <authorList>
            <person name="Kono N."/>
            <person name="Nakamura H."/>
            <person name="Mori M."/>
            <person name="Yoshida Y."/>
            <person name="Ohtoshi R."/>
            <person name="Malay A.D."/>
            <person name="Moran D.A.P."/>
            <person name="Tomita M."/>
            <person name="Numata K."/>
            <person name="Arakawa K."/>
        </authorList>
    </citation>
    <scope>NUCLEOTIDE SEQUENCE</scope>
</reference>
<keyword evidence="2" id="KW-0472">Membrane</keyword>
<comment type="caution">
    <text evidence="3">The sequence shown here is derived from an EMBL/GenBank/DDBJ whole genome shotgun (WGS) entry which is preliminary data.</text>
</comment>
<gene>
    <name evidence="3" type="ORF">NPIL_217421</name>
</gene>
<accession>A0A8X6QK67</accession>
<dbReference type="AlphaFoldDB" id="A0A8X6QK67"/>
<keyword evidence="2" id="KW-1133">Transmembrane helix</keyword>
<dbReference type="Proteomes" id="UP000887013">
    <property type="component" value="Unassembled WGS sequence"/>
</dbReference>